<keyword evidence="5" id="KW-0812">Transmembrane</keyword>
<dbReference type="SUPFAM" id="SSF56349">
    <property type="entry name" value="DNA breaking-rejoining enzymes"/>
    <property type="match status" value="1"/>
</dbReference>
<protein>
    <submittedName>
        <fullName evidence="8">Site-specific recombinase XerD</fullName>
    </submittedName>
    <submittedName>
        <fullName evidence="7">Site-specific tyrosine recombinase XerS</fullName>
    </submittedName>
</protein>
<name>A0A377ST04_9NEIS</name>
<organism evidence="7 9">
    <name type="scientific">Iodobacter fluviatilis</name>
    <dbReference type="NCBI Taxonomy" id="537"/>
    <lineage>
        <taxon>Bacteria</taxon>
        <taxon>Pseudomonadati</taxon>
        <taxon>Pseudomonadota</taxon>
        <taxon>Betaproteobacteria</taxon>
        <taxon>Neisseriales</taxon>
        <taxon>Chitinibacteraceae</taxon>
        <taxon>Iodobacter</taxon>
    </lineage>
</organism>
<dbReference type="InterPro" id="IPR013762">
    <property type="entry name" value="Integrase-like_cat_sf"/>
</dbReference>
<evidence type="ECO:0000256" key="5">
    <source>
        <dbReference type="SAM" id="Phobius"/>
    </source>
</evidence>
<keyword evidence="4" id="KW-0233">DNA recombination</keyword>
<keyword evidence="2" id="KW-0229">DNA integration</keyword>
<evidence type="ECO:0000313" key="10">
    <source>
        <dbReference type="Proteomes" id="UP000295794"/>
    </source>
</evidence>
<dbReference type="Proteomes" id="UP000255108">
    <property type="component" value="Unassembled WGS sequence"/>
</dbReference>
<evidence type="ECO:0000256" key="1">
    <source>
        <dbReference type="ARBA" id="ARBA00008857"/>
    </source>
</evidence>
<dbReference type="Gene3D" id="1.10.443.10">
    <property type="entry name" value="Intergrase catalytic core"/>
    <property type="match status" value="1"/>
</dbReference>
<reference evidence="8 10" key="2">
    <citation type="submission" date="2019-03" db="EMBL/GenBank/DDBJ databases">
        <title>Genomic Encyclopedia of Type Strains, Phase IV (KMG-IV): sequencing the most valuable type-strain genomes for metagenomic binning, comparative biology and taxonomic classification.</title>
        <authorList>
            <person name="Goeker M."/>
        </authorList>
    </citation>
    <scope>NUCLEOTIDE SEQUENCE [LARGE SCALE GENOMIC DNA]</scope>
    <source>
        <strain evidence="8 10">DSM 3764</strain>
    </source>
</reference>
<sequence>MVSALHFDVLVYICSVLLIGRYVLQIIRLKKYQFHNKSFVAIVDDCDCPLDPFVSAYLSTLASQSFNTQLRKAVELTFVLKQFASKCIDLPTRMASGQFVSEKEYLQFYDASCLQKDAIDSNVVSLRQISDKTLRNIISANQKCMAKVSNETLQGRVRRFREYCTWLFEHFHDLHRVDEVVSNRFHRLTSKIKLDEEGLGRNRSQRVADPIESVIPDEVFARLLEMILPSSPNNPFTGSRIRNYLLVSVLYQTGIRRGALAKLKISDCHFSGSFDQISIYRSGGDPTDPRLDKPNQKTKAHLATISSVLMRQIKLYIDQVRANIPQQQPHDFIFISEKDSRGTLGQPISLKSINTIFQKLSDALQFYVHPHLLRHKWNEIFDKQGEALAIDPKLLEDIRKYAMGWSESSAMAQTYNDKRLAKKAKEISFAHQKKVDSQ</sequence>
<evidence type="ECO:0000256" key="3">
    <source>
        <dbReference type="ARBA" id="ARBA00023125"/>
    </source>
</evidence>
<proteinExistence type="inferred from homology"/>
<evidence type="ECO:0000313" key="9">
    <source>
        <dbReference type="Proteomes" id="UP000255108"/>
    </source>
</evidence>
<comment type="similarity">
    <text evidence="1">Belongs to the 'phage' integrase family.</text>
</comment>
<keyword evidence="10" id="KW-1185">Reference proteome</keyword>
<evidence type="ECO:0000313" key="7">
    <source>
        <dbReference type="EMBL" id="STR45162.1"/>
    </source>
</evidence>
<dbReference type="PANTHER" id="PTHR30349">
    <property type="entry name" value="PHAGE INTEGRASE-RELATED"/>
    <property type="match status" value="1"/>
</dbReference>
<dbReference type="EMBL" id="SMBT01000023">
    <property type="protein sequence ID" value="TCU81306.1"/>
    <property type="molecule type" value="Genomic_DNA"/>
</dbReference>
<evidence type="ECO:0000313" key="8">
    <source>
        <dbReference type="EMBL" id="TCU81306.1"/>
    </source>
</evidence>
<dbReference type="InterPro" id="IPR011010">
    <property type="entry name" value="DNA_brk_join_enz"/>
</dbReference>
<dbReference type="PROSITE" id="PS51898">
    <property type="entry name" value="TYR_RECOMBINASE"/>
    <property type="match status" value="1"/>
</dbReference>
<dbReference type="Pfam" id="PF00589">
    <property type="entry name" value="Phage_integrase"/>
    <property type="match status" value="1"/>
</dbReference>
<dbReference type="GO" id="GO:0006310">
    <property type="term" value="P:DNA recombination"/>
    <property type="evidence" value="ECO:0007669"/>
    <property type="project" value="UniProtKB-KW"/>
</dbReference>
<reference evidence="7 9" key="1">
    <citation type="submission" date="2018-06" db="EMBL/GenBank/DDBJ databases">
        <authorList>
            <consortium name="Pathogen Informatics"/>
            <person name="Doyle S."/>
        </authorList>
    </citation>
    <scope>NUCLEOTIDE SEQUENCE [LARGE SCALE GENOMIC DNA]</scope>
    <source>
        <strain evidence="7 9">NCTC11159</strain>
    </source>
</reference>
<accession>A0A377ST04</accession>
<dbReference type="RefSeq" id="WP_207916811.1">
    <property type="nucleotide sequence ID" value="NZ_CAWOLO010000023.1"/>
</dbReference>
<feature type="transmembrane region" description="Helical" evidence="5">
    <location>
        <begin position="6"/>
        <end position="24"/>
    </location>
</feature>
<dbReference type="InterPro" id="IPR002104">
    <property type="entry name" value="Integrase_catalytic"/>
</dbReference>
<evidence type="ECO:0000256" key="2">
    <source>
        <dbReference type="ARBA" id="ARBA00022908"/>
    </source>
</evidence>
<evidence type="ECO:0000259" key="6">
    <source>
        <dbReference type="PROSITE" id="PS51898"/>
    </source>
</evidence>
<dbReference type="GO" id="GO:0003677">
    <property type="term" value="F:DNA binding"/>
    <property type="evidence" value="ECO:0007669"/>
    <property type="project" value="UniProtKB-KW"/>
</dbReference>
<dbReference type="InterPro" id="IPR050090">
    <property type="entry name" value="Tyrosine_recombinase_XerCD"/>
</dbReference>
<dbReference type="Proteomes" id="UP000295794">
    <property type="component" value="Unassembled WGS sequence"/>
</dbReference>
<dbReference type="AlphaFoldDB" id="A0A377ST04"/>
<gene>
    <name evidence="8" type="ORF">EV682_12318</name>
    <name evidence="7" type="ORF">NCTC11159_03709</name>
</gene>
<feature type="domain" description="Tyr recombinase" evidence="6">
    <location>
        <begin position="210"/>
        <end position="428"/>
    </location>
</feature>
<keyword evidence="5" id="KW-1133">Transmembrane helix</keyword>
<keyword evidence="3" id="KW-0238">DNA-binding</keyword>
<dbReference type="EMBL" id="UGHR01000003">
    <property type="protein sequence ID" value="STR45162.1"/>
    <property type="molecule type" value="Genomic_DNA"/>
</dbReference>
<dbReference type="GO" id="GO:0015074">
    <property type="term" value="P:DNA integration"/>
    <property type="evidence" value="ECO:0007669"/>
    <property type="project" value="UniProtKB-KW"/>
</dbReference>
<evidence type="ECO:0000256" key="4">
    <source>
        <dbReference type="ARBA" id="ARBA00023172"/>
    </source>
</evidence>
<keyword evidence="5" id="KW-0472">Membrane</keyword>
<dbReference type="PANTHER" id="PTHR30349:SF41">
    <property type="entry name" value="INTEGRASE_RECOMBINASE PROTEIN MJ0367-RELATED"/>
    <property type="match status" value="1"/>
</dbReference>
<dbReference type="CDD" id="cd00397">
    <property type="entry name" value="DNA_BRE_C"/>
    <property type="match status" value="1"/>
</dbReference>